<dbReference type="Gene3D" id="2.160.20.10">
    <property type="entry name" value="Single-stranded right-handed beta-helix, Pectin lyase-like"/>
    <property type="match status" value="1"/>
</dbReference>
<name>A0A4V2JFJ9_9BURK</name>
<gene>
    <name evidence="1" type="ORF">EYS42_11075</name>
</gene>
<dbReference type="InterPro" id="IPR011050">
    <property type="entry name" value="Pectin_lyase_fold/virulence"/>
</dbReference>
<dbReference type="EMBL" id="SIXI01000004">
    <property type="protein sequence ID" value="TBO30230.1"/>
    <property type="molecule type" value="Genomic_DNA"/>
</dbReference>
<proteinExistence type="predicted"/>
<keyword evidence="2" id="KW-1185">Reference proteome</keyword>
<evidence type="ECO:0000313" key="2">
    <source>
        <dbReference type="Proteomes" id="UP000292120"/>
    </source>
</evidence>
<dbReference type="InterPro" id="IPR012334">
    <property type="entry name" value="Pectin_lyas_fold"/>
</dbReference>
<organism evidence="1 2">
    <name type="scientific">Aquabacterium lacunae</name>
    <dbReference type="NCBI Taxonomy" id="2528630"/>
    <lineage>
        <taxon>Bacteria</taxon>
        <taxon>Pseudomonadati</taxon>
        <taxon>Pseudomonadota</taxon>
        <taxon>Betaproteobacteria</taxon>
        <taxon>Burkholderiales</taxon>
        <taxon>Aquabacterium</taxon>
    </lineage>
</organism>
<sequence>MKRFRHFLVAAGACVAIVISAGLVACWDCSGFIPLEILRHLERRLDGHPRLQMLGSPALGAMRWLNDQLDSDVPASPDSSVEPSAMREVPGSLNPFQESPAIWLLRGETRKRVGSLADAAAQAVDGDVVLLQPGVHWTNGAVWRGKSVSIRGDGGLARLMASSDLAEGKALLVLGGGSFEVRHLAFQGARVADRNGAGIRFEGGRLRVEHCVFQDSESGILINGDPDEATTEVQVSFTEFARLGDGMGYAHAVYAGRIRLLELRGNHFHHGKVGHLVKSRAQVSKLVANRITDNPGGQASYELNFPNGGQVFLIGNVIGQSRSTQNGAVLSMLEEGQPWARNELHAVHNSWVNLHPFGGRFLQVAGPLSGGQVWRNLVVGRGTWRVPEGVPSGGNLRVGLDAVQDAQAGDLRPGHWQPEWVADSPPLVDGAEVSALTEVYRHPLRVEPLPKGRALLVGALQ</sequence>
<dbReference type="AlphaFoldDB" id="A0A4V2JFJ9"/>
<accession>A0A4V2JFJ9</accession>
<reference evidence="1 2" key="1">
    <citation type="submission" date="2019-02" db="EMBL/GenBank/DDBJ databases">
        <title>Aquabacterium sp. strain KMB7.</title>
        <authorList>
            <person name="Chen W.-M."/>
        </authorList>
    </citation>
    <scope>NUCLEOTIDE SEQUENCE [LARGE SCALE GENOMIC DNA]</scope>
    <source>
        <strain evidence="1 2">KMB7</strain>
    </source>
</reference>
<evidence type="ECO:0008006" key="3">
    <source>
        <dbReference type="Google" id="ProtNLM"/>
    </source>
</evidence>
<dbReference type="SUPFAM" id="SSF51126">
    <property type="entry name" value="Pectin lyase-like"/>
    <property type="match status" value="1"/>
</dbReference>
<dbReference type="PROSITE" id="PS51257">
    <property type="entry name" value="PROKAR_LIPOPROTEIN"/>
    <property type="match status" value="1"/>
</dbReference>
<dbReference type="Proteomes" id="UP000292120">
    <property type="component" value="Unassembled WGS sequence"/>
</dbReference>
<dbReference type="OrthoDB" id="8878147at2"/>
<comment type="caution">
    <text evidence="1">The sequence shown here is derived from an EMBL/GenBank/DDBJ whole genome shotgun (WGS) entry which is preliminary data.</text>
</comment>
<evidence type="ECO:0000313" key="1">
    <source>
        <dbReference type="EMBL" id="TBO30230.1"/>
    </source>
</evidence>
<protein>
    <recommendedName>
        <fullName evidence="3">Right-handed parallel beta-helix repeat-containing protein</fullName>
    </recommendedName>
</protein>